<dbReference type="KEGG" id="clec:106670320"/>
<sequence length="173" mass="18670">MLTSDSTNSQQESELCPTSPCGTLYTPTNFVPVSCPPKCMPACFLSMSTNSNSTGKDRRRLGYTGFAGYGGGRQTPAVPEPGELASKFSIVGGEVHRICKCTRRNGLQDDCPMPGCRGNPKCLETPFPTCAPAGFIDSPTTEQYPILCCCSYSQNSEDYPLDDCLQFVSCPNY</sequence>
<dbReference type="EnsemblMetazoa" id="XM_014400527.2">
    <property type="protein sequence ID" value="XP_014256013.1"/>
    <property type="gene ID" value="LOC106670320"/>
</dbReference>
<reference evidence="1" key="1">
    <citation type="submission" date="2022-01" db="UniProtKB">
        <authorList>
            <consortium name="EnsemblMetazoa"/>
        </authorList>
    </citation>
    <scope>IDENTIFICATION</scope>
</reference>
<dbReference type="AlphaFoldDB" id="A0A8I6TGI9"/>
<name>A0A8I6TGI9_CIMLE</name>
<evidence type="ECO:0000313" key="1">
    <source>
        <dbReference type="EnsemblMetazoa" id="XP_014256013.1"/>
    </source>
</evidence>
<organism evidence="1 2">
    <name type="scientific">Cimex lectularius</name>
    <name type="common">Bed bug</name>
    <name type="synonym">Acanthia lectularia</name>
    <dbReference type="NCBI Taxonomy" id="79782"/>
    <lineage>
        <taxon>Eukaryota</taxon>
        <taxon>Metazoa</taxon>
        <taxon>Ecdysozoa</taxon>
        <taxon>Arthropoda</taxon>
        <taxon>Hexapoda</taxon>
        <taxon>Insecta</taxon>
        <taxon>Pterygota</taxon>
        <taxon>Neoptera</taxon>
        <taxon>Paraneoptera</taxon>
        <taxon>Hemiptera</taxon>
        <taxon>Heteroptera</taxon>
        <taxon>Panheteroptera</taxon>
        <taxon>Cimicomorpha</taxon>
        <taxon>Cimicidae</taxon>
        <taxon>Cimex</taxon>
    </lineage>
</organism>
<protein>
    <submittedName>
        <fullName evidence="1">Uncharacterized protein</fullName>
    </submittedName>
</protein>
<dbReference type="Proteomes" id="UP000494040">
    <property type="component" value="Unassembled WGS sequence"/>
</dbReference>
<evidence type="ECO:0000313" key="2">
    <source>
        <dbReference type="Proteomes" id="UP000494040"/>
    </source>
</evidence>
<gene>
    <name evidence="1" type="primary">106670320</name>
</gene>
<proteinExistence type="predicted"/>
<accession>A0A8I6TGI9</accession>
<keyword evidence="2" id="KW-1185">Reference proteome</keyword>
<dbReference type="OrthoDB" id="6575217at2759"/>